<accession>A0A438FSU0</accession>
<evidence type="ECO:0000313" key="1">
    <source>
        <dbReference type="EMBL" id="RVW63026.1"/>
    </source>
</evidence>
<evidence type="ECO:0000313" key="2">
    <source>
        <dbReference type="Proteomes" id="UP000288805"/>
    </source>
</evidence>
<dbReference type="PANTHER" id="PTHR11439">
    <property type="entry name" value="GAG-POL-RELATED RETROTRANSPOSON"/>
    <property type="match status" value="1"/>
</dbReference>
<protein>
    <submittedName>
        <fullName evidence="1">Retrovirus-related Pol polyprotein from transposon TNT 1-94</fullName>
    </submittedName>
</protein>
<gene>
    <name evidence="1" type="primary">POLX_1061</name>
    <name evidence="1" type="ORF">CK203_062912</name>
</gene>
<dbReference type="AlphaFoldDB" id="A0A438FSU0"/>
<name>A0A438FSU0_VITVI</name>
<dbReference type="EMBL" id="QGNW01000752">
    <property type="protein sequence ID" value="RVW63026.1"/>
    <property type="molecule type" value="Genomic_DNA"/>
</dbReference>
<comment type="caution">
    <text evidence="1">The sequence shown here is derived from an EMBL/GenBank/DDBJ whole genome shotgun (WGS) entry which is preliminary data.</text>
</comment>
<reference evidence="1 2" key="1">
    <citation type="journal article" date="2018" name="PLoS Genet.">
        <title>Population sequencing reveals clonal diversity and ancestral inbreeding in the grapevine cultivar Chardonnay.</title>
        <authorList>
            <person name="Roach M.J."/>
            <person name="Johnson D.L."/>
            <person name="Bohlmann J."/>
            <person name="van Vuuren H.J."/>
            <person name="Jones S.J."/>
            <person name="Pretorius I.S."/>
            <person name="Schmidt S.A."/>
            <person name="Borneman A.R."/>
        </authorList>
    </citation>
    <scope>NUCLEOTIDE SEQUENCE [LARGE SCALE GENOMIC DNA]</scope>
    <source>
        <strain evidence="2">cv. Chardonnay</strain>
        <tissue evidence="1">Leaf</tissue>
    </source>
</reference>
<proteinExistence type="predicted"/>
<organism evidence="1 2">
    <name type="scientific">Vitis vinifera</name>
    <name type="common">Grape</name>
    <dbReference type="NCBI Taxonomy" id="29760"/>
    <lineage>
        <taxon>Eukaryota</taxon>
        <taxon>Viridiplantae</taxon>
        <taxon>Streptophyta</taxon>
        <taxon>Embryophyta</taxon>
        <taxon>Tracheophyta</taxon>
        <taxon>Spermatophyta</taxon>
        <taxon>Magnoliopsida</taxon>
        <taxon>eudicotyledons</taxon>
        <taxon>Gunneridae</taxon>
        <taxon>Pentapetalae</taxon>
        <taxon>rosids</taxon>
        <taxon>Vitales</taxon>
        <taxon>Vitaceae</taxon>
        <taxon>Viteae</taxon>
        <taxon>Vitis</taxon>
    </lineage>
</organism>
<sequence length="126" mass="14214">MNQLAMVNIMNEQLRVNQLIVVNNNMSQQFKINIYKIIYMNNPGRVHWQVVKKILRYLRGTSKLGLLYGDGLAEGGVVEGSAISWTASQRSIVALSSIEAEYIAATEAMEEGLWLKGMINELRINQ</sequence>
<dbReference type="Proteomes" id="UP000288805">
    <property type="component" value="Unassembled WGS sequence"/>
</dbReference>